<reference evidence="9 10" key="1">
    <citation type="journal article" date="2015" name="Nat. Commun.">
        <title>Outbred genome sequencing and CRISPR/Cas9 gene editing in butterflies.</title>
        <authorList>
            <person name="Li X."/>
            <person name="Fan D."/>
            <person name="Zhang W."/>
            <person name="Liu G."/>
            <person name="Zhang L."/>
            <person name="Zhao L."/>
            <person name="Fang X."/>
            <person name="Chen L."/>
            <person name="Dong Y."/>
            <person name="Chen Y."/>
            <person name="Ding Y."/>
            <person name="Zhao R."/>
            <person name="Feng M."/>
            <person name="Zhu Y."/>
            <person name="Feng Y."/>
            <person name="Jiang X."/>
            <person name="Zhu D."/>
            <person name="Xiang H."/>
            <person name="Feng X."/>
            <person name="Li S."/>
            <person name="Wang J."/>
            <person name="Zhang G."/>
            <person name="Kronforst M.R."/>
            <person name="Wang W."/>
        </authorList>
    </citation>
    <scope>NUCLEOTIDE SEQUENCE [LARGE SCALE GENOMIC DNA]</scope>
    <source>
        <strain evidence="9">Ya'a_city_454_Pm</strain>
        <tissue evidence="9">Whole body</tissue>
    </source>
</reference>
<evidence type="ECO:0000256" key="8">
    <source>
        <dbReference type="SAM" id="MobiDB-lite"/>
    </source>
</evidence>
<dbReference type="InterPro" id="IPR029063">
    <property type="entry name" value="SAM-dependent_MTases_sf"/>
</dbReference>
<feature type="region of interest" description="Disordered" evidence="8">
    <location>
        <begin position="314"/>
        <end position="348"/>
    </location>
</feature>
<dbReference type="AlphaFoldDB" id="A0A194R3U5"/>
<dbReference type="Pfam" id="PF09445">
    <property type="entry name" value="Methyltransf_15"/>
    <property type="match status" value="1"/>
</dbReference>
<gene>
    <name evidence="9" type="ORF">RR48_11618</name>
</gene>
<proteinExistence type="inferred from homology"/>
<dbReference type="PANTHER" id="PTHR14741:SF32">
    <property type="entry name" value="TRIMETHYLGUANOSINE SYNTHASE"/>
    <property type="match status" value="1"/>
</dbReference>
<feature type="region of interest" description="Disordered" evidence="8">
    <location>
        <begin position="516"/>
        <end position="553"/>
    </location>
</feature>
<evidence type="ECO:0000256" key="1">
    <source>
        <dbReference type="ARBA" id="ARBA00018517"/>
    </source>
</evidence>
<dbReference type="EMBL" id="KQ460779">
    <property type="protein sequence ID" value="KPJ12362.1"/>
    <property type="molecule type" value="Genomic_DNA"/>
</dbReference>
<comment type="catalytic activity">
    <reaction evidence="4">
        <text>a 5'-end (N(7)-methyl 5'-triphosphoguanosine)-ribonucleoside in snoRNA + S-adenosyl-L-methionine = a 5'-end (N(2),N(7)-dimethyl 5'-triphosphoguanosine)-ribonucleoside in snoRNA + S-adenosyl-L-homocysteine + H(+)</text>
        <dbReference type="Rhea" id="RHEA:78475"/>
        <dbReference type="Rhea" id="RHEA-COMP:19086"/>
        <dbReference type="Rhea" id="RHEA-COMP:19088"/>
        <dbReference type="ChEBI" id="CHEBI:15378"/>
        <dbReference type="ChEBI" id="CHEBI:57856"/>
        <dbReference type="ChEBI" id="CHEBI:59789"/>
        <dbReference type="ChEBI" id="CHEBI:156461"/>
        <dbReference type="ChEBI" id="CHEBI:172880"/>
    </reaction>
    <physiologicalReaction direction="left-to-right" evidence="4">
        <dbReference type="Rhea" id="RHEA:78476"/>
    </physiologicalReaction>
</comment>
<dbReference type="InterPro" id="IPR019012">
    <property type="entry name" value="RNA_cap_Gua-N2-MeTrfase"/>
</dbReference>
<sequence length="889" mass="101994">MSEFYDHYRNYYHRWEPLAEFNFDLENIRFENRKYIYCLCSRVYLRDEVYYIDREEISGSEVDGLRDSYSQDIEDQSHVHFSLDTSCKVKSENESASCYCSASHTENYCSTDEHDPQLHFTPSNAIQPSDSGADLTYQDYHSDITNHDKIDTMDQDFDMQDESNENYLSEDTWDKFWATNRERIIWASWIKKYSDYINPSYLDENNDLVLDENNIPKPQSSEPVCMEQTETQTDKDDCVRERKFSYDSKVNPYKKCKTGDGLDKVDKSSESTISKEEAWLPLSRRRSCSEHERIVSPRTFVGTDSMTNVTKMTLSSHDVTSSHITSESTSTDEYSVSSSPSDDQSNDQTRIANLNVDDNPDQSEEMDTEQYWEFLWKKHFGEQYALHYANYIACHEAKDVVDMAINSVEVEPENIEMDRSDNNSQEMASVIEVQQKVDQINLEDERVQPKQNKKESRKFVGSIGILIQSLLQGDRDSDLDEVFDTNEGYGNTNSQVVGENATTNTNSAIELHLHPTNNNTQQVSNDNGDNDPPEEKPVVLKSSHEIEEEEKAATEKIKSTFEIMGFAIDAGSIPKGNLVYKKRLGRLRPPRYKKFVTPKKTYFDDDGNPYREHESQEDKEILTDEDYADIQSDNDKLSTDNVVTELSDNNDDEEKDGEENQVNLLDEAASVPLPMKVDNSISNVQDGDKCPDDEACCSDQTKRRKRQKRHAKCTTREVLSDMPPELQVVDAFCGAGGNTIQFAKTCKKVIAIDIDPSKIEMARHNALVYGVENNIEFIVGDFFELASKLEADMVFLSPPWGGPNYSQNQKYDIEKMLEPKPATELLQFARKITSNIALYLPRNTKSDQRQCHCLSSTWFCDHSWLCKEKGAAGLRISLTYINSAWYGKK</sequence>
<dbReference type="PANTHER" id="PTHR14741">
    <property type="entry name" value="S-ADENOSYLMETHIONINE-DEPENDENT METHYLTRANSFERASE RELATED"/>
    <property type="match status" value="1"/>
</dbReference>
<evidence type="ECO:0000256" key="2">
    <source>
        <dbReference type="ARBA" id="ARBA00025783"/>
    </source>
</evidence>
<dbReference type="Gene3D" id="3.40.50.150">
    <property type="entry name" value="Vaccinia Virus protein VP39"/>
    <property type="match status" value="1"/>
</dbReference>
<evidence type="ECO:0000256" key="5">
    <source>
        <dbReference type="ARBA" id="ARBA00048763"/>
    </source>
</evidence>
<name>A0A194R3U5_PAPMA</name>
<dbReference type="InParanoid" id="A0A194R3U5"/>
<evidence type="ECO:0000256" key="3">
    <source>
        <dbReference type="ARBA" id="ARBA00047418"/>
    </source>
</evidence>
<evidence type="ECO:0000256" key="7">
    <source>
        <dbReference type="ARBA" id="ARBA00049790"/>
    </source>
</evidence>
<dbReference type="GO" id="GO:0005634">
    <property type="term" value="C:nucleus"/>
    <property type="evidence" value="ECO:0007669"/>
    <property type="project" value="TreeGrafter"/>
</dbReference>
<dbReference type="STRING" id="76193.A0A194R3U5"/>
<feature type="compositionally biased region" description="Basic and acidic residues" evidence="8">
    <location>
        <begin position="608"/>
        <end position="622"/>
    </location>
</feature>
<accession>A0A194R3U5</accession>
<keyword evidence="10" id="KW-1185">Reference proteome</keyword>
<dbReference type="GO" id="GO:0071164">
    <property type="term" value="F:RNA cap trimethylguanosine synthase activity"/>
    <property type="evidence" value="ECO:0007669"/>
    <property type="project" value="TreeGrafter"/>
</dbReference>
<feature type="compositionally biased region" description="Polar residues" evidence="8">
    <location>
        <begin position="516"/>
        <end position="527"/>
    </location>
</feature>
<comment type="similarity">
    <text evidence="2">Belongs to the methyltransferase superfamily. Trimethylguanosine synthase family.</text>
</comment>
<comment type="catalytic activity">
    <reaction evidence="5">
        <text>a 5'-end (N(2),N(7)-dimethyl 5'-triphosphoguanosine)-ribonucleoside in snRNA + S-adenosyl-L-methionine = a 5'-end (N(2),N(2),N(7)-trimethyl 5'-triphosphoguanosine)-ribonucleoside in snRNA + S-adenosyl-L-homocysteine + H(+)</text>
        <dbReference type="Rhea" id="RHEA:78479"/>
        <dbReference type="Rhea" id="RHEA-COMP:19087"/>
        <dbReference type="Rhea" id="RHEA-COMP:19089"/>
        <dbReference type="ChEBI" id="CHEBI:15378"/>
        <dbReference type="ChEBI" id="CHEBI:57856"/>
        <dbReference type="ChEBI" id="CHEBI:59789"/>
        <dbReference type="ChEBI" id="CHEBI:167623"/>
        <dbReference type="ChEBI" id="CHEBI:172880"/>
    </reaction>
    <physiologicalReaction direction="left-to-right" evidence="5">
        <dbReference type="Rhea" id="RHEA:78480"/>
    </physiologicalReaction>
</comment>
<feature type="region of interest" description="Disordered" evidence="8">
    <location>
        <begin position="599"/>
        <end position="625"/>
    </location>
</feature>
<dbReference type="Proteomes" id="UP000053240">
    <property type="component" value="Unassembled WGS sequence"/>
</dbReference>
<organism evidence="9 10">
    <name type="scientific">Papilio machaon</name>
    <name type="common">Old World swallowtail butterfly</name>
    <dbReference type="NCBI Taxonomy" id="76193"/>
    <lineage>
        <taxon>Eukaryota</taxon>
        <taxon>Metazoa</taxon>
        <taxon>Ecdysozoa</taxon>
        <taxon>Arthropoda</taxon>
        <taxon>Hexapoda</taxon>
        <taxon>Insecta</taxon>
        <taxon>Pterygota</taxon>
        <taxon>Neoptera</taxon>
        <taxon>Endopterygota</taxon>
        <taxon>Lepidoptera</taxon>
        <taxon>Glossata</taxon>
        <taxon>Ditrysia</taxon>
        <taxon>Papilionoidea</taxon>
        <taxon>Papilionidae</taxon>
        <taxon>Papilioninae</taxon>
        <taxon>Papilio</taxon>
    </lineage>
</organism>
<dbReference type="CDD" id="cd02440">
    <property type="entry name" value="AdoMet_MTases"/>
    <property type="match status" value="1"/>
</dbReference>
<protein>
    <recommendedName>
        <fullName evidence="1">Trimethylguanosine synthase</fullName>
    </recommendedName>
    <alternativeName>
        <fullName evidence="7">Cap-specific guanine-N(2) methyltransferase</fullName>
    </alternativeName>
</protein>
<feature type="compositionally biased region" description="Low complexity" evidence="8">
    <location>
        <begin position="321"/>
        <end position="348"/>
    </location>
</feature>
<evidence type="ECO:0000313" key="10">
    <source>
        <dbReference type="Proteomes" id="UP000053240"/>
    </source>
</evidence>
<evidence type="ECO:0000313" key="9">
    <source>
        <dbReference type="EMBL" id="KPJ12362.1"/>
    </source>
</evidence>
<evidence type="ECO:0000256" key="6">
    <source>
        <dbReference type="ARBA" id="ARBA00049075"/>
    </source>
</evidence>
<feature type="compositionally biased region" description="Basic and acidic residues" evidence="8">
    <location>
        <begin position="533"/>
        <end position="553"/>
    </location>
</feature>
<comment type="catalytic activity">
    <reaction evidence="3">
        <text>a 5'-end (N(2),N(7)-dimethyl 5'-triphosphoguanosine)-ribonucleoside in snoRNA + S-adenosyl-L-methionine = a 5'-end (N(2),N(2),N(7)-trimethyl 5'-triphosphoguanosine)-ribonucleoside in snoRNA + S-adenosyl-L-homocysteine + H(+)</text>
        <dbReference type="Rhea" id="RHEA:78507"/>
        <dbReference type="Rhea" id="RHEA-COMP:19088"/>
        <dbReference type="Rhea" id="RHEA-COMP:19090"/>
        <dbReference type="ChEBI" id="CHEBI:15378"/>
        <dbReference type="ChEBI" id="CHEBI:57856"/>
        <dbReference type="ChEBI" id="CHEBI:59789"/>
        <dbReference type="ChEBI" id="CHEBI:167623"/>
        <dbReference type="ChEBI" id="CHEBI:172880"/>
    </reaction>
    <physiologicalReaction direction="left-to-right" evidence="3">
        <dbReference type="Rhea" id="RHEA:78508"/>
    </physiologicalReaction>
</comment>
<dbReference type="SUPFAM" id="SSF53335">
    <property type="entry name" value="S-adenosyl-L-methionine-dependent methyltransferases"/>
    <property type="match status" value="1"/>
</dbReference>
<evidence type="ECO:0000256" key="4">
    <source>
        <dbReference type="ARBA" id="ARBA00048740"/>
    </source>
</evidence>
<comment type="catalytic activity">
    <reaction evidence="6">
        <text>a 5'-end (N(7)-methyl 5'-triphosphoguanosine)-ribonucleoside in snRNA + S-adenosyl-L-methionine = a 5'-end (N(2),N(7)-dimethyl 5'-triphosphoguanosine)-ribonucleoside in snRNA + S-adenosyl-L-homocysteine + H(+)</text>
        <dbReference type="Rhea" id="RHEA:78471"/>
        <dbReference type="Rhea" id="RHEA-COMP:19085"/>
        <dbReference type="Rhea" id="RHEA-COMP:19087"/>
        <dbReference type="ChEBI" id="CHEBI:15378"/>
        <dbReference type="ChEBI" id="CHEBI:57856"/>
        <dbReference type="ChEBI" id="CHEBI:59789"/>
        <dbReference type="ChEBI" id="CHEBI:156461"/>
        <dbReference type="ChEBI" id="CHEBI:172880"/>
    </reaction>
    <physiologicalReaction direction="left-to-right" evidence="6">
        <dbReference type="Rhea" id="RHEA:78472"/>
    </physiologicalReaction>
</comment>